<dbReference type="RefSeq" id="WP_114279728.1">
    <property type="nucleotide sequence ID" value="NZ_QPJY01000004.1"/>
</dbReference>
<dbReference type="OrthoDB" id="9808559at2"/>
<proteinExistence type="predicted"/>
<feature type="domain" description="4Fe-4S ferredoxin-type" evidence="6">
    <location>
        <begin position="240"/>
        <end position="270"/>
    </location>
</feature>
<organism evidence="7 8">
    <name type="scientific">Thioalbus denitrificans</name>
    <dbReference type="NCBI Taxonomy" id="547122"/>
    <lineage>
        <taxon>Bacteria</taxon>
        <taxon>Pseudomonadati</taxon>
        <taxon>Pseudomonadota</taxon>
        <taxon>Gammaproteobacteria</taxon>
        <taxon>Chromatiales</taxon>
        <taxon>Ectothiorhodospiraceae</taxon>
        <taxon>Thioalbus</taxon>
    </lineage>
</organism>
<evidence type="ECO:0000256" key="2">
    <source>
        <dbReference type="ARBA" id="ARBA00022723"/>
    </source>
</evidence>
<dbReference type="GO" id="GO:0046872">
    <property type="term" value="F:metal ion binding"/>
    <property type="evidence" value="ECO:0007669"/>
    <property type="project" value="UniProtKB-KW"/>
</dbReference>
<keyword evidence="8" id="KW-1185">Reference proteome</keyword>
<dbReference type="PANTHER" id="PTHR24960">
    <property type="entry name" value="PHOTOSYSTEM I IRON-SULFUR CENTER-RELATED"/>
    <property type="match status" value="1"/>
</dbReference>
<dbReference type="AlphaFoldDB" id="A0A369CDR4"/>
<dbReference type="Pfam" id="PF12838">
    <property type="entry name" value="Fer4_7"/>
    <property type="match status" value="1"/>
</dbReference>
<dbReference type="InterPro" id="IPR017896">
    <property type="entry name" value="4Fe4S_Fe-S-bd"/>
</dbReference>
<comment type="caution">
    <text evidence="7">The sequence shown here is derived from an EMBL/GenBank/DDBJ whole genome shotgun (WGS) entry which is preliminary data.</text>
</comment>
<dbReference type="SUPFAM" id="SSF54862">
    <property type="entry name" value="4Fe-4S ferredoxins"/>
    <property type="match status" value="2"/>
</dbReference>
<keyword evidence="1" id="KW-0004">4Fe-4S</keyword>
<evidence type="ECO:0000256" key="1">
    <source>
        <dbReference type="ARBA" id="ARBA00022485"/>
    </source>
</evidence>
<evidence type="ECO:0000313" key="7">
    <source>
        <dbReference type="EMBL" id="RCX30747.1"/>
    </source>
</evidence>
<evidence type="ECO:0000256" key="4">
    <source>
        <dbReference type="ARBA" id="ARBA00023014"/>
    </source>
</evidence>
<dbReference type="Gene3D" id="3.30.70.20">
    <property type="match status" value="1"/>
</dbReference>
<evidence type="ECO:0000256" key="3">
    <source>
        <dbReference type="ARBA" id="ARBA00023004"/>
    </source>
</evidence>
<feature type="transmembrane region" description="Helical" evidence="5">
    <location>
        <begin position="28"/>
        <end position="50"/>
    </location>
</feature>
<keyword evidence="2" id="KW-0479">Metal-binding</keyword>
<evidence type="ECO:0000256" key="5">
    <source>
        <dbReference type="SAM" id="Phobius"/>
    </source>
</evidence>
<dbReference type="CDD" id="cd16373">
    <property type="entry name" value="DMSOR_beta_like"/>
    <property type="match status" value="1"/>
</dbReference>
<dbReference type="Proteomes" id="UP000252707">
    <property type="component" value="Unassembled WGS sequence"/>
</dbReference>
<reference evidence="7 8" key="1">
    <citation type="submission" date="2018-07" db="EMBL/GenBank/DDBJ databases">
        <title>Genomic Encyclopedia of Type Strains, Phase IV (KMG-IV): sequencing the most valuable type-strain genomes for metagenomic binning, comparative biology and taxonomic classification.</title>
        <authorList>
            <person name="Goeker M."/>
        </authorList>
    </citation>
    <scope>NUCLEOTIDE SEQUENCE [LARGE SCALE GENOMIC DNA]</scope>
    <source>
        <strain evidence="7 8">DSM 26407</strain>
    </source>
</reference>
<protein>
    <submittedName>
        <fullName evidence="7">Ferredoxin-type protein NapG</fullName>
    </submittedName>
</protein>
<dbReference type="PROSITE" id="PS51379">
    <property type="entry name" value="4FE4S_FER_2"/>
    <property type="match status" value="3"/>
</dbReference>
<gene>
    <name evidence="7" type="ORF">DFQ59_104183</name>
</gene>
<dbReference type="PANTHER" id="PTHR24960:SF79">
    <property type="entry name" value="PHOTOSYSTEM I IRON-SULFUR CENTER"/>
    <property type="match status" value="1"/>
</dbReference>
<feature type="domain" description="4Fe-4S ferredoxin-type" evidence="6">
    <location>
        <begin position="61"/>
        <end position="92"/>
    </location>
</feature>
<dbReference type="Pfam" id="PF00037">
    <property type="entry name" value="Fer4"/>
    <property type="match status" value="1"/>
</dbReference>
<evidence type="ECO:0000313" key="8">
    <source>
        <dbReference type="Proteomes" id="UP000252707"/>
    </source>
</evidence>
<dbReference type="PROSITE" id="PS00198">
    <property type="entry name" value="4FE4S_FER_1"/>
    <property type="match status" value="2"/>
</dbReference>
<dbReference type="InterPro" id="IPR006311">
    <property type="entry name" value="TAT_signal"/>
</dbReference>
<keyword evidence="5" id="KW-0472">Membrane</keyword>
<keyword evidence="4" id="KW-0411">Iron-sulfur</keyword>
<feature type="domain" description="4Fe-4S ferredoxin-type" evidence="6">
    <location>
        <begin position="99"/>
        <end position="133"/>
    </location>
</feature>
<accession>A0A369CDR4</accession>
<dbReference type="EMBL" id="QPJY01000004">
    <property type="protein sequence ID" value="RCX30747.1"/>
    <property type="molecule type" value="Genomic_DNA"/>
</dbReference>
<dbReference type="InterPro" id="IPR017900">
    <property type="entry name" value="4Fe4S_Fe_S_CS"/>
</dbReference>
<dbReference type="GO" id="GO:0051539">
    <property type="term" value="F:4 iron, 4 sulfur cluster binding"/>
    <property type="evidence" value="ECO:0007669"/>
    <property type="project" value="UniProtKB-KW"/>
</dbReference>
<sequence length="278" mass="30210">MTDDKSKEKPVKKPRVLDRKTQEARRRFLRSLGLAAGVVSASLVGFIPVVRGYNPRLRPPGALAEDEFLASCIKCGQCIQVCPVEAIKLTDIMDGFGNGTPHIDARAQACDFSCDGLQCVLACPTGSLSHDTNYPHQVRIGFAELARPDLCLAMQGKGFKGRIRDASFKGLFRYAELNRWQPLPVRGQEFDREICDLCIVHCPIEIRRNQCEAGHPPADDPNQCPPSRAIGLEPVEGGGMRPVIYEGCVGCGACEMVCPVTPAAIVVDMTKNADTVTA</sequence>
<keyword evidence="5" id="KW-1133">Transmembrane helix</keyword>
<dbReference type="PROSITE" id="PS51318">
    <property type="entry name" value="TAT"/>
    <property type="match status" value="1"/>
</dbReference>
<keyword evidence="5" id="KW-0812">Transmembrane</keyword>
<dbReference type="InterPro" id="IPR050157">
    <property type="entry name" value="PSI_iron-sulfur_center"/>
</dbReference>
<keyword evidence="3" id="KW-0408">Iron</keyword>
<name>A0A369CDR4_9GAMM</name>
<evidence type="ECO:0000259" key="6">
    <source>
        <dbReference type="PROSITE" id="PS51379"/>
    </source>
</evidence>